<evidence type="ECO:0000256" key="3">
    <source>
        <dbReference type="ARBA" id="ARBA00008655"/>
    </source>
</evidence>
<keyword evidence="4" id="KW-0444">Lipid biosynthesis</keyword>
<keyword evidence="16" id="KW-1185">Reference proteome</keyword>
<dbReference type="Proteomes" id="UP000650467">
    <property type="component" value="Unassembled WGS sequence"/>
</dbReference>
<dbReference type="SMART" id="SM00563">
    <property type="entry name" value="PlsC"/>
    <property type="match status" value="1"/>
</dbReference>
<dbReference type="Pfam" id="PF01553">
    <property type="entry name" value="Acyltransferase"/>
    <property type="match status" value="1"/>
</dbReference>
<protein>
    <recommendedName>
        <fullName evidence="14">Phospholipid/glycerol acyltransferase domain-containing protein</fullName>
    </recommendedName>
</protein>
<evidence type="ECO:0000313" key="16">
    <source>
        <dbReference type="Proteomes" id="UP000650467"/>
    </source>
</evidence>
<accession>A0A835W3N5</accession>
<dbReference type="GO" id="GO:0008654">
    <property type="term" value="P:phospholipid biosynthetic process"/>
    <property type="evidence" value="ECO:0007669"/>
    <property type="project" value="UniProtKB-KW"/>
</dbReference>
<dbReference type="GO" id="GO:0071618">
    <property type="term" value="F:lysophosphatidylethanolamine acyltransferase activity"/>
    <property type="evidence" value="ECO:0007669"/>
    <property type="project" value="TreeGrafter"/>
</dbReference>
<dbReference type="GO" id="GO:0016020">
    <property type="term" value="C:membrane"/>
    <property type="evidence" value="ECO:0007669"/>
    <property type="project" value="UniProtKB-SubCell"/>
</dbReference>
<dbReference type="EMBL" id="JAEHOC010000010">
    <property type="protein sequence ID" value="KAG2438115.1"/>
    <property type="molecule type" value="Genomic_DNA"/>
</dbReference>
<evidence type="ECO:0000256" key="8">
    <source>
        <dbReference type="ARBA" id="ARBA00023098"/>
    </source>
</evidence>
<evidence type="ECO:0000256" key="9">
    <source>
        <dbReference type="ARBA" id="ARBA00023136"/>
    </source>
</evidence>
<keyword evidence="11" id="KW-1208">Phospholipid metabolism</keyword>
<proteinExistence type="inferred from homology"/>
<keyword evidence="9" id="KW-0472">Membrane</keyword>
<comment type="pathway">
    <text evidence="2">Lipid metabolism.</text>
</comment>
<evidence type="ECO:0000256" key="2">
    <source>
        <dbReference type="ARBA" id="ARBA00005189"/>
    </source>
</evidence>
<comment type="caution">
    <text evidence="15">The sequence shown here is derived from an EMBL/GenBank/DDBJ whole genome shotgun (WGS) entry which is preliminary data.</text>
</comment>
<evidence type="ECO:0000256" key="12">
    <source>
        <dbReference type="ARBA" id="ARBA00023315"/>
    </source>
</evidence>
<reference evidence="15" key="1">
    <citation type="journal article" date="2020" name="bioRxiv">
        <title>Comparative genomics of Chlamydomonas.</title>
        <authorList>
            <person name="Craig R.J."/>
            <person name="Hasan A.R."/>
            <person name="Ness R.W."/>
            <person name="Keightley P.D."/>
        </authorList>
    </citation>
    <scope>NUCLEOTIDE SEQUENCE</scope>
    <source>
        <strain evidence="15">SAG 7.73</strain>
    </source>
</reference>
<dbReference type="PANTHER" id="PTHR23063:SF54">
    <property type="entry name" value="LYSOPHOSPHOLIPID ACYLTRANSFERASE LPEAT1"/>
    <property type="match status" value="1"/>
</dbReference>
<sequence>MAFWGRFWTRMVLYALGFWSIKWVYVSPDGAMSSKPPAGFKERRFGGYVSNHCSWVDIVLYMSRLFPSFVAKKEVSKLPLIGAISKAMQCLFVDREARLAAAAAEGGKAAADAAAASGGQGMAQLVKERMERKYELGSAELPMMLFPEGTTTNNKYIMPFKRGAFVAGVPVQPLVLKYRGSSRFSPTWDAMPGHHHIFLILTEPSFGVSVHVLPLYVPSQEEKADPALYAENVRQMMVKYTKIPSCEDTFADKLEFFKYVTGRMADEKLQKGAQVQRPGGSGKAGDAAAGRNGGVTVHAKAL</sequence>
<dbReference type="AlphaFoldDB" id="A0A835W3N5"/>
<evidence type="ECO:0000256" key="6">
    <source>
        <dbReference type="ARBA" id="ARBA00022692"/>
    </source>
</evidence>
<evidence type="ECO:0000256" key="11">
    <source>
        <dbReference type="ARBA" id="ARBA00023264"/>
    </source>
</evidence>
<keyword evidence="10" id="KW-0594">Phospholipid biosynthesis</keyword>
<feature type="region of interest" description="Disordered" evidence="13">
    <location>
        <begin position="270"/>
        <end position="294"/>
    </location>
</feature>
<evidence type="ECO:0000256" key="5">
    <source>
        <dbReference type="ARBA" id="ARBA00022679"/>
    </source>
</evidence>
<evidence type="ECO:0000313" key="15">
    <source>
        <dbReference type="EMBL" id="KAG2438115.1"/>
    </source>
</evidence>
<dbReference type="OrthoDB" id="272512at2759"/>
<dbReference type="GO" id="GO:0008374">
    <property type="term" value="F:O-acyltransferase activity"/>
    <property type="evidence" value="ECO:0007669"/>
    <property type="project" value="InterPro"/>
</dbReference>
<evidence type="ECO:0000256" key="7">
    <source>
        <dbReference type="ARBA" id="ARBA00022989"/>
    </source>
</evidence>
<dbReference type="InterPro" id="IPR045252">
    <property type="entry name" value="LPCAT1-like"/>
</dbReference>
<evidence type="ECO:0000256" key="4">
    <source>
        <dbReference type="ARBA" id="ARBA00022516"/>
    </source>
</evidence>
<keyword evidence="7" id="KW-1133">Transmembrane helix</keyword>
<comment type="subcellular location">
    <subcellularLocation>
        <location evidence="1">Membrane</location>
    </subcellularLocation>
</comment>
<evidence type="ECO:0000256" key="1">
    <source>
        <dbReference type="ARBA" id="ARBA00004370"/>
    </source>
</evidence>
<dbReference type="InterPro" id="IPR002123">
    <property type="entry name" value="Plipid/glycerol_acylTrfase"/>
</dbReference>
<keyword evidence="12" id="KW-0012">Acyltransferase</keyword>
<dbReference type="PANTHER" id="PTHR23063">
    <property type="entry name" value="PHOSPHOLIPID ACYLTRANSFERASE"/>
    <property type="match status" value="1"/>
</dbReference>
<evidence type="ECO:0000256" key="10">
    <source>
        <dbReference type="ARBA" id="ARBA00023209"/>
    </source>
</evidence>
<evidence type="ECO:0000256" key="13">
    <source>
        <dbReference type="SAM" id="MobiDB-lite"/>
    </source>
</evidence>
<keyword evidence="5" id="KW-0808">Transferase</keyword>
<dbReference type="CDD" id="cd07991">
    <property type="entry name" value="LPLAT_LPCAT1-like"/>
    <property type="match status" value="1"/>
</dbReference>
<evidence type="ECO:0000259" key="14">
    <source>
        <dbReference type="SMART" id="SM00563"/>
    </source>
</evidence>
<organism evidence="15 16">
    <name type="scientific">Chlamydomonas incerta</name>
    <dbReference type="NCBI Taxonomy" id="51695"/>
    <lineage>
        <taxon>Eukaryota</taxon>
        <taxon>Viridiplantae</taxon>
        <taxon>Chlorophyta</taxon>
        <taxon>core chlorophytes</taxon>
        <taxon>Chlorophyceae</taxon>
        <taxon>CS clade</taxon>
        <taxon>Chlamydomonadales</taxon>
        <taxon>Chlamydomonadaceae</taxon>
        <taxon>Chlamydomonas</taxon>
    </lineage>
</organism>
<dbReference type="GO" id="GO:0005783">
    <property type="term" value="C:endoplasmic reticulum"/>
    <property type="evidence" value="ECO:0007669"/>
    <property type="project" value="TreeGrafter"/>
</dbReference>
<gene>
    <name evidence="15" type="ORF">HXX76_005724</name>
</gene>
<dbReference type="SUPFAM" id="SSF69593">
    <property type="entry name" value="Glycerol-3-phosphate (1)-acyltransferase"/>
    <property type="match status" value="1"/>
</dbReference>
<feature type="domain" description="Phospholipid/glycerol acyltransferase" evidence="14">
    <location>
        <begin position="48"/>
        <end position="179"/>
    </location>
</feature>
<keyword evidence="6" id="KW-0812">Transmembrane</keyword>
<name>A0A835W3N5_CHLIN</name>
<keyword evidence="8" id="KW-0443">Lipid metabolism</keyword>
<comment type="similarity">
    <text evidence="3">Belongs to the 1-acyl-sn-glycerol-3-phosphate acyltransferase family.</text>
</comment>